<evidence type="ECO:0000313" key="3">
    <source>
        <dbReference type="Proteomes" id="UP000321798"/>
    </source>
</evidence>
<keyword evidence="3" id="KW-1185">Reference proteome</keyword>
<feature type="region of interest" description="Disordered" evidence="1">
    <location>
        <begin position="32"/>
        <end position="54"/>
    </location>
</feature>
<dbReference type="AlphaFoldDB" id="A0A512PDU6"/>
<sequence>MPLRAARVARRGVIGAPVARTAAVVGTAAVVSHGVNRRSDRREDRRDRRGDRRD</sequence>
<evidence type="ECO:0000313" key="2">
    <source>
        <dbReference type="EMBL" id="GEP69385.1"/>
    </source>
</evidence>
<protein>
    <submittedName>
        <fullName evidence="2">Uncharacterized protein</fullName>
    </submittedName>
</protein>
<organism evidence="2 3">
    <name type="scientific">Cellulomonas soli</name>
    <dbReference type="NCBI Taxonomy" id="931535"/>
    <lineage>
        <taxon>Bacteria</taxon>
        <taxon>Bacillati</taxon>
        <taxon>Actinomycetota</taxon>
        <taxon>Actinomycetes</taxon>
        <taxon>Micrococcales</taxon>
        <taxon>Cellulomonadaceae</taxon>
        <taxon>Cellulomonas</taxon>
    </lineage>
</organism>
<reference evidence="2 3" key="1">
    <citation type="submission" date="2019-07" db="EMBL/GenBank/DDBJ databases">
        <title>Whole genome shotgun sequence of Cellulomonas soli NBRC 109434.</title>
        <authorList>
            <person name="Hosoyama A."/>
            <person name="Uohara A."/>
            <person name="Ohji S."/>
            <person name="Ichikawa N."/>
        </authorList>
    </citation>
    <scope>NUCLEOTIDE SEQUENCE [LARGE SCALE GENOMIC DNA]</scope>
    <source>
        <strain evidence="2 3">NBRC 109434</strain>
    </source>
</reference>
<gene>
    <name evidence="2" type="ORF">CSO01_21000</name>
</gene>
<accession>A0A512PDU6</accession>
<dbReference type="RefSeq" id="WP_179561723.1">
    <property type="nucleotide sequence ID" value="NZ_BAABBJ010000007.1"/>
</dbReference>
<comment type="caution">
    <text evidence="2">The sequence shown here is derived from an EMBL/GenBank/DDBJ whole genome shotgun (WGS) entry which is preliminary data.</text>
</comment>
<dbReference type="EMBL" id="BKAL01000007">
    <property type="protein sequence ID" value="GEP69385.1"/>
    <property type="molecule type" value="Genomic_DNA"/>
</dbReference>
<proteinExistence type="predicted"/>
<name>A0A512PDU6_9CELL</name>
<feature type="compositionally biased region" description="Basic and acidic residues" evidence="1">
    <location>
        <begin position="37"/>
        <end position="54"/>
    </location>
</feature>
<evidence type="ECO:0000256" key="1">
    <source>
        <dbReference type="SAM" id="MobiDB-lite"/>
    </source>
</evidence>
<dbReference type="Proteomes" id="UP000321798">
    <property type="component" value="Unassembled WGS sequence"/>
</dbReference>